<dbReference type="Pfam" id="PF08712">
    <property type="entry name" value="Nfu_N"/>
    <property type="match status" value="1"/>
</dbReference>
<dbReference type="InterPro" id="IPR025989">
    <property type="entry name" value="Virulence_F_dom"/>
</dbReference>
<dbReference type="SUPFAM" id="SSF48371">
    <property type="entry name" value="ARM repeat"/>
    <property type="match status" value="1"/>
</dbReference>
<dbReference type="SUPFAM" id="SSF110836">
    <property type="entry name" value="Hypothetical protein SAV1430"/>
    <property type="match status" value="1"/>
</dbReference>
<dbReference type="InterPro" id="IPR014824">
    <property type="entry name" value="Nfu/NifU_N"/>
</dbReference>
<dbReference type="OrthoDB" id="420201at2"/>
<sequence>MKILSIEPTPSPHSMKINVNESLPAGENYNYNEKDNLEDAPSYVKQLFTIKGVQNIYRVVDFIALARNPKTAWEELLPKVRAVLGTEETNDDLTPNMQQNNEEAFGEIKVFIQMFRSIPMQVKLEDGSEEKRFGLPERFSQAIMEASPSSPNVIMDRKWVEQHPRYGTMEEVGEEIVEELAASYDKDRLDELVKLAFENQASSSSHSQESRPKKQLTLEVLDDPNWKVRYAALDRFDPTPSDLPLLDKALNDEKSSIRRLATAYLGMIEEPEVLPYLYKALKDKSVTVRRTAGDCISDLGFKEATSEMITTLSDPSRIVRWRAAMFLYELGDETAIPALETAADDPEFEVRMQIKLALERIQGGAEAKGSVWHQMTQATQKAD</sequence>
<dbReference type="InterPro" id="IPR004155">
    <property type="entry name" value="PBS_lyase_HEAT"/>
</dbReference>
<protein>
    <submittedName>
        <fullName evidence="2">Virulence factor</fullName>
    </submittedName>
</protein>
<dbReference type="InterPro" id="IPR036498">
    <property type="entry name" value="Nfu/NifU_N_sf"/>
</dbReference>
<evidence type="ECO:0000313" key="3">
    <source>
        <dbReference type="Proteomes" id="UP000285456"/>
    </source>
</evidence>
<dbReference type="Proteomes" id="UP000285456">
    <property type="component" value="Unassembled WGS sequence"/>
</dbReference>
<proteinExistence type="predicted"/>
<evidence type="ECO:0000313" key="2">
    <source>
        <dbReference type="EMBL" id="RHW31094.1"/>
    </source>
</evidence>
<dbReference type="InterPro" id="IPR016024">
    <property type="entry name" value="ARM-type_fold"/>
</dbReference>
<feature type="domain" description="Scaffold protein Nfu/NifU N-terminal" evidence="1">
    <location>
        <begin position="4"/>
        <end position="91"/>
    </location>
</feature>
<dbReference type="Pfam" id="PF13646">
    <property type="entry name" value="HEAT_2"/>
    <property type="match status" value="1"/>
</dbReference>
<gene>
    <name evidence="2" type="ORF">D1B32_15095</name>
</gene>
<keyword evidence="3" id="KW-1185">Reference proteome</keyword>
<dbReference type="PANTHER" id="PTHR12697:SF37">
    <property type="entry name" value="CONSERVED VIRULENCE FACTOR C"/>
    <property type="match status" value="1"/>
</dbReference>
<dbReference type="PANTHER" id="PTHR12697">
    <property type="entry name" value="PBS LYASE HEAT-LIKE PROTEIN"/>
    <property type="match status" value="1"/>
</dbReference>
<dbReference type="Pfam" id="PF13769">
    <property type="entry name" value="Virulence_fact"/>
    <property type="match status" value="1"/>
</dbReference>
<dbReference type="AlphaFoldDB" id="A0A417YEM7"/>
<accession>A0A417YEM7</accession>
<dbReference type="SMART" id="SM00932">
    <property type="entry name" value="Nfu_N"/>
    <property type="match status" value="1"/>
</dbReference>
<reference evidence="2 3" key="1">
    <citation type="journal article" date="2007" name="Int. J. Syst. Evol. Microbiol.">
        <title>Oceanobacillus profundus sp. nov., isolated from a deep-sea sediment core.</title>
        <authorList>
            <person name="Kim Y.G."/>
            <person name="Choi D.H."/>
            <person name="Hyun S."/>
            <person name="Cho B.C."/>
        </authorList>
    </citation>
    <scope>NUCLEOTIDE SEQUENCE [LARGE SCALE GENOMIC DNA]</scope>
    <source>
        <strain evidence="2 3">DSM 18246</strain>
    </source>
</reference>
<dbReference type="EMBL" id="QWEH01000010">
    <property type="protein sequence ID" value="RHW31094.1"/>
    <property type="molecule type" value="Genomic_DNA"/>
</dbReference>
<name>A0A417YEM7_9BACI</name>
<evidence type="ECO:0000259" key="1">
    <source>
        <dbReference type="SMART" id="SM00932"/>
    </source>
</evidence>
<dbReference type="RefSeq" id="WP_095311624.1">
    <property type="nucleotide sequence ID" value="NZ_JBHTNL010000017.1"/>
</dbReference>
<organism evidence="2 3">
    <name type="scientific">Oceanobacillus profundus</name>
    <dbReference type="NCBI Taxonomy" id="372463"/>
    <lineage>
        <taxon>Bacteria</taxon>
        <taxon>Bacillati</taxon>
        <taxon>Bacillota</taxon>
        <taxon>Bacilli</taxon>
        <taxon>Bacillales</taxon>
        <taxon>Bacillaceae</taxon>
        <taxon>Oceanobacillus</taxon>
    </lineage>
</organism>
<dbReference type="SMART" id="SM00567">
    <property type="entry name" value="EZ_HEAT"/>
    <property type="match status" value="4"/>
</dbReference>
<dbReference type="Gene3D" id="3.30.1370.70">
    <property type="entry name" value="Scaffold protein Nfu/NifU, N-terminal domain"/>
    <property type="match status" value="1"/>
</dbReference>
<dbReference type="GO" id="GO:0016491">
    <property type="term" value="F:oxidoreductase activity"/>
    <property type="evidence" value="ECO:0007669"/>
    <property type="project" value="TreeGrafter"/>
</dbReference>
<dbReference type="InterPro" id="IPR011989">
    <property type="entry name" value="ARM-like"/>
</dbReference>
<comment type="caution">
    <text evidence="2">The sequence shown here is derived from an EMBL/GenBank/DDBJ whole genome shotgun (WGS) entry which is preliminary data.</text>
</comment>
<dbReference type="Gene3D" id="1.25.10.10">
    <property type="entry name" value="Leucine-rich Repeat Variant"/>
    <property type="match status" value="1"/>
</dbReference>